<dbReference type="EC" id="1.14.14.5" evidence="7"/>
<organism evidence="7 8">
    <name type="scientific">Saccharothrix espanaensis (strain ATCC 51144 / DSM 44229 / JCM 9112 / NBRC 15066 / NRRL 15764)</name>
    <dbReference type="NCBI Taxonomy" id="1179773"/>
    <lineage>
        <taxon>Bacteria</taxon>
        <taxon>Bacillati</taxon>
        <taxon>Actinomycetota</taxon>
        <taxon>Actinomycetes</taxon>
        <taxon>Pseudonocardiales</taxon>
        <taxon>Pseudonocardiaceae</taxon>
        <taxon>Saccharothrix</taxon>
    </lineage>
</organism>
<dbReference type="Pfam" id="PF00296">
    <property type="entry name" value="Bac_luciferase"/>
    <property type="match status" value="1"/>
</dbReference>
<evidence type="ECO:0000313" key="8">
    <source>
        <dbReference type="Proteomes" id="UP000006281"/>
    </source>
</evidence>
<dbReference type="GO" id="GO:0046306">
    <property type="term" value="P:alkanesulfonate catabolic process"/>
    <property type="evidence" value="ECO:0007669"/>
    <property type="project" value="TreeGrafter"/>
</dbReference>
<dbReference type="SUPFAM" id="SSF51679">
    <property type="entry name" value="Bacterial luciferase-like"/>
    <property type="match status" value="1"/>
</dbReference>
<dbReference type="OrthoDB" id="9814695at2"/>
<dbReference type="BioCyc" id="SESP1179773:BN6_RS21260-MONOMER"/>
<feature type="domain" description="Luciferase-like" evidence="6">
    <location>
        <begin position="45"/>
        <end position="346"/>
    </location>
</feature>
<keyword evidence="8" id="KW-1185">Reference proteome</keyword>
<evidence type="ECO:0000256" key="5">
    <source>
        <dbReference type="SAM" id="MobiDB-lite"/>
    </source>
</evidence>
<dbReference type="EMBL" id="HE804045">
    <property type="protein sequence ID" value="CCH31674.1"/>
    <property type="molecule type" value="Genomic_DNA"/>
</dbReference>
<dbReference type="STRING" id="1179773.BN6_43920"/>
<reference evidence="7 8" key="1">
    <citation type="journal article" date="2012" name="BMC Genomics">
        <title>Complete genome sequence of Saccharothrix espanaensis DSM 44229T and comparison to the other completely sequenced Pseudonocardiaceae.</title>
        <authorList>
            <person name="Strobel T."/>
            <person name="Al-Dilaimi A."/>
            <person name="Blom J."/>
            <person name="Gessner A."/>
            <person name="Kalinowski J."/>
            <person name="Luzhetska M."/>
            <person name="Puhler A."/>
            <person name="Szczepanowski R."/>
            <person name="Bechthold A."/>
            <person name="Ruckert C."/>
        </authorList>
    </citation>
    <scope>NUCLEOTIDE SEQUENCE [LARGE SCALE GENOMIC DNA]</scope>
    <source>
        <strain evidence="8">ATCC 51144 / DSM 44229 / JCM 9112 / NBRC 15066 / NRRL 15764</strain>
    </source>
</reference>
<evidence type="ECO:0000259" key="6">
    <source>
        <dbReference type="Pfam" id="PF00296"/>
    </source>
</evidence>
<protein>
    <submittedName>
        <fullName evidence="7">Alkanesulfonate monooxygenase</fullName>
        <ecNumber evidence="7">1.14.14.5</ecNumber>
    </submittedName>
</protein>
<dbReference type="AlphaFoldDB" id="K0K4A0"/>
<evidence type="ECO:0000313" key="7">
    <source>
        <dbReference type="EMBL" id="CCH31674.1"/>
    </source>
</evidence>
<dbReference type="InterPro" id="IPR050172">
    <property type="entry name" value="SsuD_RutA_monooxygenase"/>
</dbReference>
<keyword evidence="1" id="KW-0285">Flavoprotein</keyword>
<dbReference type="GO" id="GO:0008726">
    <property type="term" value="F:alkanesulfonate monooxygenase activity"/>
    <property type="evidence" value="ECO:0007669"/>
    <property type="project" value="UniProtKB-EC"/>
</dbReference>
<dbReference type="PANTHER" id="PTHR42847:SF4">
    <property type="entry name" value="ALKANESULFONATE MONOOXYGENASE-RELATED"/>
    <property type="match status" value="1"/>
</dbReference>
<name>K0K4A0_SACES</name>
<dbReference type="RefSeq" id="WP_015101786.1">
    <property type="nucleotide sequence ID" value="NC_019673.1"/>
</dbReference>
<feature type="region of interest" description="Disordered" evidence="5">
    <location>
        <begin position="15"/>
        <end position="42"/>
    </location>
</feature>
<proteinExistence type="predicted"/>
<evidence type="ECO:0000256" key="3">
    <source>
        <dbReference type="ARBA" id="ARBA00023002"/>
    </source>
</evidence>
<sequence length="393" mass="42688">MAIDIWWRIGMAGDPSSLRTAHRQSRGDWAPPGPDSITPGLRDGEPDGYGLLDYLVQTARAAEGLGFHGGLLPSFPGTDDPWAVASALARETKTYKFMVAFQPGFLNPVQAARMTASLHRATGGRVTYNIITGGGGPPQLWWGDKVAHDDRYARTSEFLDVLRGVWDGGPFDFDGRFYRVEGGGLPGPLAGLTFPEVYFSGSSPAAIEAAGRHADYYLSWLEPVEALRAKFDAVRARSLSPKFAVRVDVLARETAEEAWADIERGWRHVRPEAVRAQLSRDGGDSFGVRRAVSFQPESFTGFRDFEVAPNVFAGLALMRPGPAFGLVGSYEQVAERLDELIDLGVDSLILAGGPHLEEAYRVAEGVLPLLRGRLGEPAPQHERGRTEPVTSSA</sequence>
<keyword evidence="2" id="KW-0288">FMN</keyword>
<dbReference type="PATRIC" id="fig|1179773.3.peg.4398"/>
<keyword evidence="4 7" id="KW-0503">Monooxygenase</keyword>
<gene>
    <name evidence="7" type="ordered locus">BN6_43920</name>
</gene>
<dbReference type="InterPro" id="IPR011251">
    <property type="entry name" value="Luciferase-like_dom"/>
</dbReference>
<dbReference type="PANTHER" id="PTHR42847">
    <property type="entry name" value="ALKANESULFONATE MONOOXYGENASE"/>
    <property type="match status" value="1"/>
</dbReference>
<dbReference type="InterPro" id="IPR036661">
    <property type="entry name" value="Luciferase-like_sf"/>
</dbReference>
<dbReference type="HOGENOM" id="CLU_027853_1_0_11"/>
<evidence type="ECO:0000256" key="2">
    <source>
        <dbReference type="ARBA" id="ARBA00022643"/>
    </source>
</evidence>
<dbReference type="KEGG" id="sesp:BN6_43920"/>
<keyword evidence="3 7" id="KW-0560">Oxidoreductase</keyword>
<feature type="region of interest" description="Disordered" evidence="5">
    <location>
        <begin position="373"/>
        <end position="393"/>
    </location>
</feature>
<dbReference type="Gene3D" id="3.20.20.30">
    <property type="entry name" value="Luciferase-like domain"/>
    <property type="match status" value="1"/>
</dbReference>
<accession>K0K4A0</accession>
<dbReference type="eggNOG" id="COG2141">
    <property type="taxonomic scope" value="Bacteria"/>
</dbReference>
<evidence type="ECO:0000256" key="4">
    <source>
        <dbReference type="ARBA" id="ARBA00023033"/>
    </source>
</evidence>
<evidence type="ECO:0000256" key="1">
    <source>
        <dbReference type="ARBA" id="ARBA00022630"/>
    </source>
</evidence>
<dbReference type="Proteomes" id="UP000006281">
    <property type="component" value="Chromosome"/>
</dbReference>